<dbReference type="HOGENOM" id="CLU_810819_0_0_0"/>
<keyword evidence="2" id="KW-1185">Reference proteome</keyword>
<dbReference type="EMBL" id="CP000360">
    <property type="protein sequence ID" value="ABF40377.1"/>
    <property type="molecule type" value="Genomic_DNA"/>
</dbReference>
<sequence>MSIRLLTKQDAEVYAEFRRSLWPVHIGAGSWDVVLVKYFDNPHVAACPGSGLYGNFSGNTMTGCMGAYPMPITLNGSLYPGHMLVDWAVLPRLQLTPAAGKLFAHLLALPGRKFGSIGTTHSQTPISRRATKIESVNAICVVSPAAALAALGGLMSSSLPAPLHLQSLPLVPGTEVCPPDAIVPQMPLDTANHAFVQRAGDFWQVYCAARNSNGSVPLRLKTPHGEATLVVSITQAGRYRFASMLTLSLQPQTAESARACGKLFRKLLLALNVSVLADTVVDDLRAEFLKAASLKVRTTPSHWWAIRKPDDTFAAADVRWWLTNAERDSHWNLREQMSPYVK</sequence>
<gene>
    <name evidence="1" type="ordered locus">Acid345_1375</name>
</gene>
<dbReference type="SUPFAM" id="SSF55729">
    <property type="entry name" value="Acyl-CoA N-acyltransferases (Nat)"/>
    <property type="match status" value="1"/>
</dbReference>
<evidence type="ECO:0000313" key="2">
    <source>
        <dbReference type="Proteomes" id="UP000002432"/>
    </source>
</evidence>
<protein>
    <submittedName>
        <fullName evidence="1">Uncharacterized protein</fullName>
    </submittedName>
</protein>
<organism evidence="1 2">
    <name type="scientific">Koribacter versatilis (strain Ellin345)</name>
    <dbReference type="NCBI Taxonomy" id="204669"/>
    <lineage>
        <taxon>Bacteria</taxon>
        <taxon>Pseudomonadati</taxon>
        <taxon>Acidobacteriota</taxon>
        <taxon>Terriglobia</taxon>
        <taxon>Terriglobales</taxon>
        <taxon>Candidatus Korobacteraceae</taxon>
        <taxon>Candidatus Korobacter</taxon>
    </lineage>
</organism>
<dbReference type="Proteomes" id="UP000002432">
    <property type="component" value="Chromosome"/>
</dbReference>
<dbReference type="AlphaFoldDB" id="Q1IRX3"/>
<evidence type="ECO:0000313" key="1">
    <source>
        <dbReference type="EMBL" id="ABF40377.1"/>
    </source>
</evidence>
<name>Q1IRX3_KORVE</name>
<dbReference type="STRING" id="204669.Acid345_1375"/>
<dbReference type="KEGG" id="aba:Acid345_1375"/>
<accession>Q1IRX3</accession>
<reference evidence="1 2" key="1">
    <citation type="journal article" date="2009" name="Appl. Environ. Microbiol.">
        <title>Three genomes from the phylum Acidobacteria provide insight into the lifestyles of these microorganisms in soils.</title>
        <authorList>
            <person name="Ward N.L."/>
            <person name="Challacombe J.F."/>
            <person name="Janssen P.H."/>
            <person name="Henrissat B."/>
            <person name="Coutinho P.M."/>
            <person name="Wu M."/>
            <person name="Xie G."/>
            <person name="Haft D.H."/>
            <person name="Sait M."/>
            <person name="Badger J."/>
            <person name="Barabote R.D."/>
            <person name="Bradley B."/>
            <person name="Brettin T.S."/>
            <person name="Brinkac L.M."/>
            <person name="Bruce D."/>
            <person name="Creasy T."/>
            <person name="Daugherty S.C."/>
            <person name="Davidsen T.M."/>
            <person name="DeBoy R.T."/>
            <person name="Detter J.C."/>
            <person name="Dodson R.J."/>
            <person name="Durkin A.S."/>
            <person name="Ganapathy A."/>
            <person name="Gwinn-Giglio M."/>
            <person name="Han C.S."/>
            <person name="Khouri H."/>
            <person name="Kiss H."/>
            <person name="Kothari S.P."/>
            <person name="Madupu R."/>
            <person name="Nelson K.E."/>
            <person name="Nelson W.C."/>
            <person name="Paulsen I."/>
            <person name="Penn K."/>
            <person name="Ren Q."/>
            <person name="Rosovitz M.J."/>
            <person name="Selengut J.D."/>
            <person name="Shrivastava S."/>
            <person name="Sullivan S.A."/>
            <person name="Tapia R."/>
            <person name="Thompson L.S."/>
            <person name="Watkins K.L."/>
            <person name="Yang Q."/>
            <person name="Yu C."/>
            <person name="Zafar N."/>
            <person name="Zhou L."/>
            <person name="Kuske C.R."/>
        </authorList>
    </citation>
    <scope>NUCLEOTIDE SEQUENCE [LARGE SCALE GENOMIC DNA]</scope>
    <source>
        <strain evidence="1 2">Ellin345</strain>
    </source>
</reference>
<dbReference type="RefSeq" id="WP_011522179.1">
    <property type="nucleotide sequence ID" value="NC_008009.1"/>
</dbReference>
<proteinExistence type="predicted"/>
<dbReference type="InterPro" id="IPR016181">
    <property type="entry name" value="Acyl_CoA_acyltransferase"/>
</dbReference>
<dbReference type="EnsemblBacteria" id="ABF40377">
    <property type="protein sequence ID" value="ABF40377"/>
    <property type="gene ID" value="Acid345_1375"/>
</dbReference>